<evidence type="ECO:0000313" key="1">
    <source>
        <dbReference type="EMBL" id="NIY68041.1"/>
    </source>
</evidence>
<dbReference type="EMBL" id="JAALLH010000001">
    <property type="protein sequence ID" value="NIY68041.1"/>
    <property type="molecule type" value="Genomic_DNA"/>
</dbReference>
<reference evidence="1 2" key="1">
    <citation type="submission" date="2020-02" db="EMBL/GenBank/DDBJ databases">
        <title>Streptomyces malaysiensis DSM14702 (JHCC583434, PFL_A843) Genome sequencing and assembly.</title>
        <authorList>
            <person name="Samborskyy M."/>
        </authorList>
    </citation>
    <scope>NUCLEOTIDE SEQUENCE [LARGE SCALE GENOMIC DNA]</scope>
    <source>
        <strain evidence="1 2">DSM 14702</strain>
    </source>
</reference>
<sequence length="166" mass="17180">MAINNTQVTTTSTTYVDLSGPTLSFTAPGSGEVLVVIDGWLRSSTAGDTAYMSARITQGSTVIMDADDDRACIVTGTSYAAVSSTFLVSGLKPGFTHSAAVRCRSATSTGSSATFDTRRVAISPTWPFTSPHVRVGVTTSGDLTVLYPNGSAGTNISLAGFRARLI</sequence>
<accession>A0A7X5X7G6</accession>
<proteinExistence type="predicted"/>
<organism evidence="1 2">
    <name type="scientific">Streptomyces malaysiensis</name>
    <dbReference type="NCBI Taxonomy" id="92644"/>
    <lineage>
        <taxon>Bacteria</taxon>
        <taxon>Bacillati</taxon>
        <taxon>Actinomycetota</taxon>
        <taxon>Actinomycetes</taxon>
        <taxon>Kitasatosporales</taxon>
        <taxon>Streptomycetaceae</taxon>
        <taxon>Streptomyces</taxon>
        <taxon>Streptomyces violaceusniger group</taxon>
    </lineage>
</organism>
<dbReference type="Proteomes" id="UP000536624">
    <property type="component" value="Unassembled WGS sequence"/>
</dbReference>
<dbReference type="AlphaFoldDB" id="A0A7X5X7G6"/>
<protein>
    <submittedName>
        <fullName evidence="1">Uncharacterized protein</fullName>
    </submittedName>
</protein>
<evidence type="ECO:0000313" key="2">
    <source>
        <dbReference type="Proteomes" id="UP000536624"/>
    </source>
</evidence>
<gene>
    <name evidence="1" type="ORF">SMALB_6119</name>
</gene>
<comment type="caution">
    <text evidence="1">The sequence shown here is derived from an EMBL/GenBank/DDBJ whole genome shotgun (WGS) entry which is preliminary data.</text>
</comment>
<name>A0A7X5X7G6_STRMQ</name>